<organism evidence="2 3">
    <name type="scientific">Methanocella conradii (strain DSM 24694 / JCM 17849 / CGMCC 1.5162 / HZ254)</name>
    <dbReference type="NCBI Taxonomy" id="1041930"/>
    <lineage>
        <taxon>Archaea</taxon>
        <taxon>Methanobacteriati</taxon>
        <taxon>Methanobacteriota</taxon>
        <taxon>Stenosarchaea group</taxon>
        <taxon>Methanomicrobia</taxon>
        <taxon>Methanocellales</taxon>
        <taxon>Methanocellaceae</taxon>
        <taxon>Methanocella</taxon>
    </lineage>
</organism>
<dbReference type="EMBL" id="CP003243">
    <property type="protein sequence ID" value="AFD01135.1"/>
    <property type="molecule type" value="Genomic_DNA"/>
</dbReference>
<dbReference type="AlphaFoldDB" id="H8I6D7"/>
<protein>
    <recommendedName>
        <fullName evidence="4">DUF155 domain-containing protein</fullName>
    </recommendedName>
</protein>
<reference evidence="2 3" key="1">
    <citation type="journal article" date="2012" name="J. Bacteriol.">
        <title>Complete genome sequence of a thermophilic methanogen, Methanocella conradii HZ254, isolated from Chinese rice field soil.</title>
        <authorList>
            <person name="Lu Z."/>
            <person name="Lu Y."/>
        </authorList>
    </citation>
    <scope>NUCLEOTIDE SEQUENCE [LARGE SCALE GENOMIC DNA]</scope>
    <source>
        <strain evidence="3">DSM 24694 / JCM 17849 / CGMCC 1.5162 / HZ254</strain>
    </source>
</reference>
<evidence type="ECO:0000256" key="1">
    <source>
        <dbReference type="SAM" id="Phobius"/>
    </source>
</evidence>
<sequence>MVTLAQTGESLAIVKGKLCFFVAFDTGGEVDKATLSNVFKVQAGPEYNKPVEVTFGAVTGLIVSEETNKICGVLSQADVFAMGVGIIRLEFDIPEGMTVQDIILAMHVNGVFVDGLDLNSYVSRKIGEVREQLRGYVRVKAYFAPTRKYSMLKLDKYTPPLDQAGLKAQYGEEITRFLSGESSPRRLHGKEIADKLSHDISYYDEDLFLVSYEAAFVKGCDDYFNELRLYLELAQALAFLYHVYDWRIDAEISQAFKAIKDYQSMSLVGQLFGQSTRRLEKALLKVSEIKLDILDNLEDLMNPLKLTSDWYYQGAYDHLIRILKVKEYENVVTQKIDALEDLYSTAQELSYSKTLLIAEVVVILLIAFEVIAFLPH</sequence>
<feature type="transmembrane region" description="Helical" evidence="1">
    <location>
        <begin position="355"/>
        <end position="374"/>
    </location>
</feature>
<evidence type="ECO:0008006" key="4">
    <source>
        <dbReference type="Google" id="ProtNLM"/>
    </source>
</evidence>
<dbReference type="KEGG" id="mez:Mtc_2404"/>
<gene>
    <name evidence="2" type="ordered locus">Mtc_2404</name>
</gene>
<dbReference type="HOGENOM" id="CLU_734903_0_0_2"/>
<evidence type="ECO:0000313" key="3">
    <source>
        <dbReference type="Proteomes" id="UP000005233"/>
    </source>
</evidence>
<keyword evidence="1" id="KW-0472">Membrane</keyword>
<keyword evidence="1" id="KW-1133">Transmembrane helix</keyword>
<keyword evidence="1" id="KW-0812">Transmembrane</keyword>
<keyword evidence="3" id="KW-1185">Reference proteome</keyword>
<name>H8I6D7_METCZ</name>
<dbReference type="eggNOG" id="arCOG07502">
    <property type="taxonomic scope" value="Archaea"/>
</dbReference>
<accession>H8I6D7</accession>
<evidence type="ECO:0000313" key="2">
    <source>
        <dbReference type="EMBL" id="AFD01135.1"/>
    </source>
</evidence>
<dbReference type="STRING" id="1041930.Mtc_2404"/>
<dbReference type="OrthoDB" id="146032at2157"/>
<dbReference type="Proteomes" id="UP000005233">
    <property type="component" value="Chromosome"/>
</dbReference>
<proteinExistence type="predicted"/>